<dbReference type="PROSITE" id="PS00211">
    <property type="entry name" value="ABC_TRANSPORTER_1"/>
    <property type="match status" value="1"/>
</dbReference>
<evidence type="ECO:0000313" key="6">
    <source>
        <dbReference type="Proteomes" id="UP000051373"/>
    </source>
</evidence>
<comment type="caution">
    <text evidence="5">The sequence shown here is derived from an EMBL/GenBank/DDBJ whole genome shotgun (WGS) entry which is preliminary data.</text>
</comment>
<dbReference type="GO" id="GO:0005524">
    <property type="term" value="F:ATP binding"/>
    <property type="evidence" value="ECO:0007669"/>
    <property type="project" value="UniProtKB-KW"/>
</dbReference>
<dbReference type="AlphaFoldDB" id="A0A0S8FY78"/>
<dbReference type="InterPro" id="IPR027417">
    <property type="entry name" value="P-loop_NTPase"/>
</dbReference>
<sequence>MSVIRFKDVSVKFNDEFLFENLDFELRRGDKLLVYGKSGEGKTTIIRLILGFECPHGGSIFFEGHRLGRKTVWYVRTKISYVSQNLDIGDGPVRGLINRVMAFKANANIKPSNAELSDWLKFLRLKESILREHFERLSGGEKQRIAILIALLLKRDVFLLDEVTSALDSELKGKMIDYFTSRSDATVIVISHDKDWLDSPGIRIINLDKINGRA</sequence>
<evidence type="ECO:0000256" key="2">
    <source>
        <dbReference type="ARBA" id="ARBA00022741"/>
    </source>
</evidence>
<dbReference type="Proteomes" id="UP000051373">
    <property type="component" value="Unassembled WGS sequence"/>
</dbReference>
<dbReference type="PROSITE" id="PS50893">
    <property type="entry name" value="ABC_TRANSPORTER_2"/>
    <property type="match status" value="1"/>
</dbReference>
<reference evidence="5 6" key="1">
    <citation type="journal article" date="2015" name="Microbiome">
        <title>Genomic resolution of linkages in carbon, nitrogen, and sulfur cycling among widespread estuary sediment bacteria.</title>
        <authorList>
            <person name="Baker B.J."/>
            <person name="Lazar C.S."/>
            <person name="Teske A.P."/>
            <person name="Dick G.J."/>
        </authorList>
    </citation>
    <scope>NUCLEOTIDE SEQUENCE [LARGE SCALE GENOMIC DNA]</scope>
    <source>
        <strain evidence="5">SM23_42</strain>
    </source>
</reference>
<keyword evidence="3" id="KW-0067">ATP-binding</keyword>
<proteinExistence type="predicted"/>
<dbReference type="GO" id="GO:0016887">
    <property type="term" value="F:ATP hydrolysis activity"/>
    <property type="evidence" value="ECO:0007669"/>
    <property type="project" value="InterPro"/>
</dbReference>
<dbReference type="GO" id="GO:0042626">
    <property type="term" value="F:ATPase-coupled transmembrane transporter activity"/>
    <property type="evidence" value="ECO:0007669"/>
    <property type="project" value="TreeGrafter"/>
</dbReference>
<accession>A0A0S8FY78</accession>
<dbReference type="CDD" id="cd00267">
    <property type="entry name" value="ABC_ATPase"/>
    <property type="match status" value="1"/>
</dbReference>
<dbReference type="InterPro" id="IPR003439">
    <property type="entry name" value="ABC_transporter-like_ATP-bd"/>
</dbReference>
<dbReference type="InterPro" id="IPR003593">
    <property type="entry name" value="AAA+_ATPase"/>
</dbReference>
<evidence type="ECO:0000256" key="1">
    <source>
        <dbReference type="ARBA" id="ARBA00022448"/>
    </source>
</evidence>
<organism evidence="5 6">
    <name type="scientific">candidate division WOR_3 bacterium SM23_42</name>
    <dbReference type="NCBI Taxonomy" id="1703779"/>
    <lineage>
        <taxon>Bacteria</taxon>
        <taxon>Bacteria division WOR-3</taxon>
    </lineage>
</organism>
<protein>
    <recommendedName>
        <fullName evidence="4">ABC transporter domain-containing protein</fullName>
    </recommendedName>
</protein>
<name>A0A0S8FY78_UNCW3</name>
<dbReference type="GO" id="GO:0043190">
    <property type="term" value="C:ATP-binding cassette (ABC) transporter complex"/>
    <property type="evidence" value="ECO:0007669"/>
    <property type="project" value="TreeGrafter"/>
</dbReference>
<evidence type="ECO:0000313" key="5">
    <source>
        <dbReference type="EMBL" id="KPK64557.1"/>
    </source>
</evidence>
<dbReference type="PANTHER" id="PTHR43553">
    <property type="entry name" value="HEAVY METAL TRANSPORTER"/>
    <property type="match status" value="1"/>
</dbReference>
<dbReference type="STRING" id="1703779.AMJ83_02320"/>
<dbReference type="InterPro" id="IPR050095">
    <property type="entry name" value="ECF_ABC_transporter_ATP-bd"/>
</dbReference>
<keyword evidence="1" id="KW-0813">Transport</keyword>
<gene>
    <name evidence="5" type="ORF">AMJ83_02320</name>
</gene>
<evidence type="ECO:0000259" key="4">
    <source>
        <dbReference type="PROSITE" id="PS50893"/>
    </source>
</evidence>
<feature type="domain" description="ABC transporter" evidence="4">
    <location>
        <begin position="4"/>
        <end position="214"/>
    </location>
</feature>
<dbReference type="SUPFAM" id="SSF52540">
    <property type="entry name" value="P-loop containing nucleoside triphosphate hydrolases"/>
    <property type="match status" value="1"/>
</dbReference>
<dbReference type="InterPro" id="IPR017871">
    <property type="entry name" value="ABC_transporter-like_CS"/>
</dbReference>
<dbReference type="Pfam" id="PF00005">
    <property type="entry name" value="ABC_tran"/>
    <property type="match status" value="1"/>
</dbReference>
<evidence type="ECO:0000256" key="3">
    <source>
        <dbReference type="ARBA" id="ARBA00022840"/>
    </source>
</evidence>
<keyword evidence="2" id="KW-0547">Nucleotide-binding</keyword>
<dbReference type="EMBL" id="LJUJ01000002">
    <property type="protein sequence ID" value="KPK64557.1"/>
    <property type="molecule type" value="Genomic_DNA"/>
</dbReference>
<dbReference type="Gene3D" id="3.40.50.300">
    <property type="entry name" value="P-loop containing nucleotide triphosphate hydrolases"/>
    <property type="match status" value="1"/>
</dbReference>
<dbReference type="SMART" id="SM00382">
    <property type="entry name" value="AAA"/>
    <property type="match status" value="1"/>
</dbReference>